<feature type="transmembrane region" description="Helical" evidence="1">
    <location>
        <begin position="155"/>
        <end position="174"/>
    </location>
</feature>
<feature type="transmembrane region" description="Helical" evidence="1">
    <location>
        <begin position="20"/>
        <end position="47"/>
    </location>
</feature>
<dbReference type="Proteomes" id="UP000195514">
    <property type="component" value="Chromosome I"/>
</dbReference>
<feature type="transmembrane region" description="Helical" evidence="1">
    <location>
        <begin position="194"/>
        <end position="216"/>
    </location>
</feature>
<feature type="transmembrane region" description="Helical" evidence="1">
    <location>
        <begin position="252"/>
        <end position="272"/>
    </location>
</feature>
<proteinExistence type="predicted"/>
<keyword evidence="3" id="KW-1185">Reference proteome</keyword>
<sequence>MSTSEFTKKTNPVVDWVIRLLKGIMVGIGFITPGLSGGVLAVVFGIYEPLIRFLGNFRHKFLQNFLFFLPVGIGGIIGTVAFSAAVDLAFKHYPALFTWLFIGFIAGTFPSLYKTSGKQGRSWWHWALLAGISVGTVFLMVWMENENWVQLSPSFLNWMLSGALIGLGIVVPGLSPSNFLMYFGLYHPMAAGIATLDLGVIIPLALGGLIAVFALAKLIAWLFKKFYALMYHLILGVVIGSTIAIIPKGVVGWEIALSALLFALGALASYGMSKLDEKFEREDLFA</sequence>
<dbReference type="OrthoDB" id="9793746at2"/>
<dbReference type="InterPro" id="IPR007163">
    <property type="entry name" value="VCA0040-like"/>
</dbReference>
<dbReference type="KEGG" id="abat:CFX1CAM_0191"/>
<dbReference type="Pfam" id="PF04018">
    <property type="entry name" value="VCA0040-like"/>
    <property type="match status" value="1"/>
</dbReference>
<feature type="transmembrane region" description="Helical" evidence="1">
    <location>
        <begin position="93"/>
        <end position="111"/>
    </location>
</feature>
<keyword evidence="1" id="KW-1133">Transmembrane helix</keyword>
<keyword evidence="1" id="KW-0472">Membrane</keyword>
<feature type="transmembrane region" description="Helical" evidence="1">
    <location>
        <begin position="123"/>
        <end position="143"/>
    </location>
</feature>
<reference evidence="3" key="1">
    <citation type="submission" date="2017-05" db="EMBL/GenBank/DDBJ databases">
        <authorList>
            <person name="Kirkegaard R."/>
            <person name="Mcilroy J S."/>
        </authorList>
    </citation>
    <scope>NUCLEOTIDE SEQUENCE [LARGE SCALE GENOMIC DNA]</scope>
</reference>
<dbReference type="PANTHER" id="PTHR37308">
    <property type="entry name" value="INTEGRAL MEMBRANE PROTEIN"/>
    <property type="match status" value="1"/>
</dbReference>
<organism evidence="2 3">
    <name type="scientific">Candidatus Brevifilum fermentans</name>
    <dbReference type="NCBI Taxonomy" id="1986204"/>
    <lineage>
        <taxon>Bacteria</taxon>
        <taxon>Bacillati</taxon>
        <taxon>Chloroflexota</taxon>
        <taxon>Anaerolineae</taxon>
        <taxon>Anaerolineales</taxon>
        <taxon>Anaerolineaceae</taxon>
        <taxon>Candidatus Brevifilum</taxon>
    </lineage>
</organism>
<gene>
    <name evidence="2" type="ORF">CFX1CAM_0191</name>
</gene>
<feature type="transmembrane region" description="Helical" evidence="1">
    <location>
        <begin position="67"/>
        <end position="86"/>
    </location>
</feature>
<dbReference type="EMBL" id="LT859958">
    <property type="protein sequence ID" value="SMX53257.1"/>
    <property type="molecule type" value="Genomic_DNA"/>
</dbReference>
<dbReference type="PANTHER" id="PTHR37308:SF1">
    <property type="entry name" value="POLYPRENYL-PHOSPHATE TRANSPORTER"/>
    <property type="match status" value="1"/>
</dbReference>
<accession>A0A1Y6K335</accession>
<dbReference type="RefSeq" id="WP_087861206.1">
    <property type="nucleotide sequence ID" value="NZ_LT859958.1"/>
</dbReference>
<feature type="transmembrane region" description="Helical" evidence="1">
    <location>
        <begin position="228"/>
        <end position="246"/>
    </location>
</feature>
<keyword evidence="1" id="KW-0812">Transmembrane</keyword>
<name>A0A1Y6K335_9CHLR</name>
<protein>
    <submittedName>
        <fullName evidence="2">Integral membrane protein</fullName>
    </submittedName>
</protein>
<evidence type="ECO:0000313" key="3">
    <source>
        <dbReference type="Proteomes" id="UP000195514"/>
    </source>
</evidence>
<dbReference type="AlphaFoldDB" id="A0A1Y6K335"/>
<evidence type="ECO:0000256" key="1">
    <source>
        <dbReference type="SAM" id="Phobius"/>
    </source>
</evidence>
<evidence type="ECO:0000313" key="2">
    <source>
        <dbReference type="EMBL" id="SMX53257.1"/>
    </source>
</evidence>